<dbReference type="PANTHER" id="PTHR30136">
    <property type="entry name" value="HELIX-TURN-HELIX TRANSCRIPTIONAL REGULATOR, ICLR FAMILY"/>
    <property type="match status" value="1"/>
</dbReference>
<name>A0A329MCH7_9BACL</name>
<dbReference type="InterPro" id="IPR014757">
    <property type="entry name" value="Tscrpt_reg_IclR_C"/>
</dbReference>
<evidence type="ECO:0000259" key="4">
    <source>
        <dbReference type="PROSITE" id="PS51077"/>
    </source>
</evidence>
<keyword evidence="2" id="KW-0238">DNA-binding</keyword>
<accession>A0A329MCH7</accession>
<dbReference type="Gene3D" id="1.10.10.10">
    <property type="entry name" value="Winged helix-like DNA-binding domain superfamily/Winged helix DNA-binding domain"/>
    <property type="match status" value="1"/>
</dbReference>
<dbReference type="PROSITE" id="PS51077">
    <property type="entry name" value="HTH_ICLR"/>
    <property type="match status" value="1"/>
</dbReference>
<evidence type="ECO:0000256" key="1">
    <source>
        <dbReference type="ARBA" id="ARBA00023015"/>
    </source>
</evidence>
<dbReference type="PROSITE" id="PS51078">
    <property type="entry name" value="ICLR_ED"/>
    <property type="match status" value="1"/>
</dbReference>
<dbReference type="AlphaFoldDB" id="A0A329MCH7"/>
<evidence type="ECO:0000256" key="3">
    <source>
        <dbReference type="ARBA" id="ARBA00023163"/>
    </source>
</evidence>
<evidence type="ECO:0000313" key="7">
    <source>
        <dbReference type="Proteomes" id="UP000250369"/>
    </source>
</evidence>
<dbReference type="PANTHER" id="PTHR30136:SF24">
    <property type="entry name" value="HTH-TYPE TRANSCRIPTIONAL REPRESSOR ALLR"/>
    <property type="match status" value="1"/>
</dbReference>
<keyword evidence="3" id="KW-0804">Transcription</keyword>
<dbReference type="SMART" id="SM00346">
    <property type="entry name" value="HTH_ICLR"/>
    <property type="match status" value="1"/>
</dbReference>
<dbReference type="InterPro" id="IPR036390">
    <property type="entry name" value="WH_DNA-bd_sf"/>
</dbReference>
<dbReference type="Proteomes" id="UP000250369">
    <property type="component" value="Unassembled WGS sequence"/>
</dbReference>
<keyword evidence="1" id="KW-0805">Transcription regulation</keyword>
<dbReference type="GO" id="GO:0045892">
    <property type="term" value="P:negative regulation of DNA-templated transcription"/>
    <property type="evidence" value="ECO:0007669"/>
    <property type="project" value="TreeGrafter"/>
</dbReference>
<evidence type="ECO:0000256" key="2">
    <source>
        <dbReference type="ARBA" id="ARBA00023125"/>
    </source>
</evidence>
<feature type="domain" description="HTH iclR-type" evidence="4">
    <location>
        <begin position="9"/>
        <end position="70"/>
    </location>
</feature>
<sequence length="260" mass="28651">MDSSKKYNVPALEKAIAIIETLFKHDEAIGVSELCKMVDIPKTSVFFILNTLDQHEYITKTEDGKYKLGTKFLNIGLTLLSKIEIRELAKPFMNKLLHDTGFTVHLAVLDNGEAMYLEKVENGKFVKFSTYVGQRLPLHASGVGKAMAAYIPDAELDLILETRGMPEKTENTITNAAEFKKALSDIRSQGYSIEDEEGESGIRCIGSAIFDHRGQLKAAISITGLRTDMPIQQIPLLGALVNQTALSISQRLGYSLPAEG</sequence>
<comment type="caution">
    <text evidence="6">The sequence shown here is derived from an EMBL/GenBank/DDBJ whole genome shotgun (WGS) entry which is preliminary data.</text>
</comment>
<dbReference type="SUPFAM" id="SSF46785">
    <property type="entry name" value="Winged helix' DNA-binding domain"/>
    <property type="match status" value="1"/>
</dbReference>
<dbReference type="OrthoDB" id="9791752at2"/>
<dbReference type="Pfam" id="PF09339">
    <property type="entry name" value="HTH_IclR"/>
    <property type="match status" value="1"/>
</dbReference>
<keyword evidence="7" id="KW-1185">Reference proteome</keyword>
<dbReference type="Gene3D" id="3.30.450.40">
    <property type="match status" value="1"/>
</dbReference>
<gene>
    <name evidence="6" type="ORF">DQG23_26285</name>
</gene>
<dbReference type="InterPro" id="IPR029016">
    <property type="entry name" value="GAF-like_dom_sf"/>
</dbReference>
<protein>
    <submittedName>
        <fullName evidence="6">IclR family transcriptional regulator</fullName>
    </submittedName>
</protein>
<dbReference type="GO" id="GO:0003700">
    <property type="term" value="F:DNA-binding transcription factor activity"/>
    <property type="evidence" value="ECO:0007669"/>
    <property type="project" value="TreeGrafter"/>
</dbReference>
<dbReference type="RefSeq" id="WP_113034009.1">
    <property type="nucleotide sequence ID" value="NZ_QMFB01000018.1"/>
</dbReference>
<dbReference type="InterPro" id="IPR036388">
    <property type="entry name" value="WH-like_DNA-bd_sf"/>
</dbReference>
<evidence type="ECO:0000259" key="5">
    <source>
        <dbReference type="PROSITE" id="PS51078"/>
    </source>
</evidence>
<dbReference type="Pfam" id="PF01614">
    <property type="entry name" value="IclR_C"/>
    <property type="match status" value="1"/>
</dbReference>
<dbReference type="EMBL" id="QMFB01000018">
    <property type="protein sequence ID" value="RAV17644.1"/>
    <property type="molecule type" value="Genomic_DNA"/>
</dbReference>
<dbReference type="SUPFAM" id="SSF55781">
    <property type="entry name" value="GAF domain-like"/>
    <property type="match status" value="1"/>
</dbReference>
<dbReference type="GO" id="GO:0003677">
    <property type="term" value="F:DNA binding"/>
    <property type="evidence" value="ECO:0007669"/>
    <property type="project" value="UniProtKB-KW"/>
</dbReference>
<feature type="domain" description="IclR-ED" evidence="5">
    <location>
        <begin position="71"/>
        <end position="254"/>
    </location>
</feature>
<evidence type="ECO:0000313" key="6">
    <source>
        <dbReference type="EMBL" id="RAV17644.1"/>
    </source>
</evidence>
<proteinExistence type="predicted"/>
<dbReference type="InterPro" id="IPR050707">
    <property type="entry name" value="HTH_MetabolicPath_Reg"/>
</dbReference>
<dbReference type="InterPro" id="IPR005471">
    <property type="entry name" value="Tscrpt_reg_IclR_N"/>
</dbReference>
<organism evidence="6 7">
    <name type="scientific">Paenibacillus contaminans</name>
    <dbReference type="NCBI Taxonomy" id="450362"/>
    <lineage>
        <taxon>Bacteria</taxon>
        <taxon>Bacillati</taxon>
        <taxon>Bacillota</taxon>
        <taxon>Bacilli</taxon>
        <taxon>Bacillales</taxon>
        <taxon>Paenibacillaceae</taxon>
        <taxon>Paenibacillus</taxon>
    </lineage>
</organism>
<reference evidence="6 7" key="1">
    <citation type="journal article" date="2009" name="Int. J. Syst. Evol. Microbiol.">
        <title>Paenibacillus contaminans sp. nov., isolated from a contaminated laboratory plate.</title>
        <authorList>
            <person name="Chou J.H."/>
            <person name="Lee J.H."/>
            <person name="Lin M.C."/>
            <person name="Chang P.S."/>
            <person name="Arun A.B."/>
            <person name="Young C.C."/>
            <person name="Chen W.M."/>
        </authorList>
    </citation>
    <scope>NUCLEOTIDE SEQUENCE [LARGE SCALE GENOMIC DNA]</scope>
    <source>
        <strain evidence="6 7">CKOBP-6</strain>
    </source>
</reference>